<proteinExistence type="predicted"/>
<evidence type="ECO:0000313" key="2">
    <source>
        <dbReference type="WBParaSite" id="L893_g26353.t1"/>
    </source>
</evidence>
<reference evidence="2" key="1">
    <citation type="submission" date="2016-11" db="UniProtKB">
        <authorList>
            <consortium name="WormBaseParasite"/>
        </authorList>
    </citation>
    <scope>IDENTIFICATION</scope>
</reference>
<protein>
    <submittedName>
        <fullName evidence="2">Rho-GAP domain-containing protein</fullName>
    </submittedName>
</protein>
<keyword evidence="1" id="KW-1185">Reference proteome</keyword>
<dbReference type="AlphaFoldDB" id="A0A1I7ZH62"/>
<accession>A0A1I7ZH62</accession>
<sequence>MLKKNTCHSGNPKPNALNCVRDCDECVSLNPIHASTGYVTLMALLKQEPDMPPPTSVLSALRVLWTCVRMLNPEFLVVRTLPDETIKEAFTLHDCSPSSAF</sequence>
<dbReference type="WBParaSite" id="L893_g26353.t1">
    <property type="protein sequence ID" value="L893_g26353.t1"/>
    <property type="gene ID" value="L893_g26353"/>
</dbReference>
<organism evidence="1 2">
    <name type="scientific">Steinernema glaseri</name>
    <dbReference type="NCBI Taxonomy" id="37863"/>
    <lineage>
        <taxon>Eukaryota</taxon>
        <taxon>Metazoa</taxon>
        <taxon>Ecdysozoa</taxon>
        <taxon>Nematoda</taxon>
        <taxon>Chromadorea</taxon>
        <taxon>Rhabditida</taxon>
        <taxon>Tylenchina</taxon>
        <taxon>Panagrolaimomorpha</taxon>
        <taxon>Strongyloidoidea</taxon>
        <taxon>Steinernematidae</taxon>
        <taxon>Steinernema</taxon>
    </lineage>
</organism>
<dbReference type="Proteomes" id="UP000095287">
    <property type="component" value="Unplaced"/>
</dbReference>
<evidence type="ECO:0000313" key="1">
    <source>
        <dbReference type="Proteomes" id="UP000095287"/>
    </source>
</evidence>
<name>A0A1I7ZH62_9BILA</name>